<dbReference type="RefSeq" id="WP_119325285.1">
    <property type="nucleotide sequence ID" value="NZ_AP025739.1"/>
</dbReference>
<evidence type="ECO:0000256" key="1">
    <source>
        <dbReference type="ARBA" id="ARBA00022741"/>
    </source>
</evidence>
<dbReference type="InterPro" id="IPR003960">
    <property type="entry name" value="ATPase_AAA_CS"/>
</dbReference>
<keyword evidence="6" id="KW-1185">Reference proteome</keyword>
<dbReference type="Gene3D" id="1.25.40.10">
    <property type="entry name" value="Tetratricopeptide repeat domain"/>
    <property type="match status" value="1"/>
</dbReference>
<dbReference type="Gene3D" id="3.40.50.300">
    <property type="entry name" value="P-loop containing nucleotide triphosphate hydrolases"/>
    <property type="match status" value="1"/>
</dbReference>
<accession>A0A402D761</accession>
<proteinExistence type="inferred from homology"/>
<protein>
    <submittedName>
        <fullName evidence="5">Uncharacterized protein</fullName>
    </submittedName>
</protein>
<reference evidence="5 6" key="1">
    <citation type="journal article" date="2019" name="Int. J. Syst. Evol. Microbiol.">
        <title>Capsulimonas corticalis gen. nov., sp. nov., an aerobic capsulated bacterium, of a novel bacterial order, Capsulimonadales ord. nov., of the class Armatimonadia of the phylum Armatimonadetes.</title>
        <authorList>
            <person name="Li J."/>
            <person name="Kudo C."/>
            <person name="Tonouchi A."/>
        </authorList>
    </citation>
    <scope>NUCLEOTIDE SEQUENCE [LARGE SCALE GENOMIC DNA]</scope>
    <source>
        <strain evidence="5 6">AX-7</strain>
    </source>
</reference>
<dbReference type="InterPro" id="IPR011990">
    <property type="entry name" value="TPR-like_helical_dom_sf"/>
</dbReference>
<dbReference type="InterPro" id="IPR050168">
    <property type="entry name" value="AAA_ATPase_domain"/>
</dbReference>
<evidence type="ECO:0000256" key="2">
    <source>
        <dbReference type="ARBA" id="ARBA00022840"/>
    </source>
</evidence>
<keyword evidence="3" id="KW-0175">Coiled coil</keyword>
<dbReference type="SUPFAM" id="SSF52540">
    <property type="entry name" value="P-loop containing nucleoside triphosphate hydrolases"/>
    <property type="match status" value="1"/>
</dbReference>
<dbReference type="InterPro" id="IPR027417">
    <property type="entry name" value="P-loop_NTPase"/>
</dbReference>
<gene>
    <name evidence="5" type="ORF">CCAX7_11730</name>
</gene>
<comment type="similarity">
    <text evidence="4">Belongs to the AAA ATPase family.</text>
</comment>
<dbReference type="Pfam" id="PF17862">
    <property type="entry name" value="AAA_lid_3"/>
    <property type="match status" value="1"/>
</dbReference>
<organism evidence="5 6">
    <name type="scientific">Capsulimonas corticalis</name>
    <dbReference type="NCBI Taxonomy" id="2219043"/>
    <lineage>
        <taxon>Bacteria</taxon>
        <taxon>Bacillati</taxon>
        <taxon>Armatimonadota</taxon>
        <taxon>Armatimonadia</taxon>
        <taxon>Capsulimonadales</taxon>
        <taxon>Capsulimonadaceae</taxon>
        <taxon>Capsulimonas</taxon>
    </lineage>
</organism>
<dbReference type="SMART" id="SM00382">
    <property type="entry name" value="AAA"/>
    <property type="match status" value="1"/>
</dbReference>
<dbReference type="GO" id="GO:0016887">
    <property type="term" value="F:ATP hydrolysis activity"/>
    <property type="evidence" value="ECO:0007669"/>
    <property type="project" value="InterPro"/>
</dbReference>
<dbReference type="Gene3D" id="1.10.8.60">
    <property type="match status" value="1"/>
</dbReference>
<dbReference type="SUPFAM" id="SSF48452">
    <property type="entry name" value="TPR-like"/>
    <property type="match status" value="1"/>
</dbReference>
<dbReference type="PANTHER" id="PTHR23077">
    <property type="entry name" value="AAA-FAMILY ATPASE"/>
    <property type="match status" value="1"/>
</dbReference>
<dbReference type="InterPro" id="IPR003593">
    <property type="entry name" value="AAA+_ATPase"/>
</dbReference>
<dbReference type="PROSITE" id="PS00674">
    <property type="entry name" value="AAA"/>
    <property type="match status" value="1"/>
</dbReference>
<dbReference type="Proteomes" id="UP000287394">
    <property type="component" value="Chromosome"/>
</dbReference>
<dbReference type="GO" id="GO:0005524">
    <property type="term" value="F:ATP binding"/>
    <property type="evidence" value="ECO:0007669"/>
    <property type="project" value="UniProtKB-KW"/>
</dbReference>
<keyword evidence="1 4" id="KW-0547">Nucleotide-binding</keyword>
<dbReference type="AlphaFoldDB" id="A0A402D761"/>
<dbReference type="EMBL" id="AP025739">
    <property type="protein sequence ID" value="BDI29122.1"/>
    <property type="molecule type" value="Genomic_DNA"/>
</dbReference>
<dbReference type="FunFam" id="3.40.50.300:FF:001025">
    <property type="entry name" value="ATPase family, AAA domain-containing 2B"/>
    <property type="match status" value="1"/>
</dbReference>
<evidence type="ECO:0000313" key="6">
    <source>
        <dbReference type="Proteomes" id="UP000287394"/>
    </source>
</evidence>
<dbReference type="OrthoDB" id="9809379at2"/>
<sequence length="447" mass="48847">MSQIIQDPAFIAGIQYREKGEFPGAIAAFEAAIARFPEEAEGPFQLGLTYQQRGERILPPSMRERGGKNGIGDLAASVLGLGVVAASKAIGQTDWILQYREAFRESVTALRAAVQRDPNDPRFHHALALSLRYLGQTEAAAEAANQAALLQPGDTQYQERAAAFEAAATREAERDGGPTGHGKLTWNDVILPQRTKRELKQMQLLLENPSLSRDLGIEPPTGLLLYGPPGTGKTTIARVLAHEAHCHFIATSPAEINSMWLGESEKAVKRIFDEARAKSPAIIFLDEIDALLPSRSGGVNQYSDKVVNQFLHEMDGLVKNKRIFVVGATNRRDMLDAALLRGGRLSREIEIPLPDLESRRALFGLSTAGAKLAEDVDLDELATRTEGYSGANIKAIVNEAGLQALIRLSEAHPETRRILTKEDFDEALTNFTPPADDEAPNPWKMFA</sequence>
<evidence type="ECO:0000256" key="4">
    <source>
        <dbReference type="RuleBase" id="RU003651"/>
    </source>
</evidence>
<evidence type="ECO:0000313" key="5">
    <source>
        <dbReference type="EMBL" id="BDI29122.1"/>
    </source>
</evidence>
<dbReference type="InterPro" id="IPR041569">
    <property type="entry name" value="AAA_lid_3"/>
</dbReference>
<dbReference type="InterPro" id="IPR003959">
    <property type="entry name" value="ATPase_AAA_core"/>
</dbReference>
<keyword evidence="2 4" id="KW-0067">ATP-binding</keyword>
<evidence type="ECO:0000256" key="3">
    <source>
        <dbReference type="ARBA" id="ARBA00023054"/>
    </source>
</evidence>
<name>A0A402D761_9BACT</name>
<dbReference type="Pfam" id="PF00004">
    <property type="entry name" value="AAA"/>
    <property type="match status" value="1"/>
</dbReference>
<dbReference type="KEGG" id="ccot:CCAX7_11730"/>